<evidence type="ECO:0000313" key="2">
    <source>
        <dbReference type="EMBL" id="CAD1820358.1"/>
    </source>
</evidence>
<protein>
    <submittedName>
        <fullName evidence="2">Uncharacterized protein</fullName>
    </submittedName>
</protein>
<name>A0A6V7NP92_ANACO</name>
<organism evidence="2">
    <name type="scientific">Ananas comosus var. bracteatus</name>
    <name type="common">red pineapple</name>
    <dbReference type="NCBI Taxonomy" id="296719"/>
    <lineage>
        <taxon>Eukaryota</taxon>
        <taxon>Viridiplantae</taxon>
        <taxon>Streptophyta</taxon>
        <taxon>Embryophyta</taxon>
        <taxon>Tracheophyta</taxon>
        <taxon>Spermatophyta</taxon>
        <taxon>Magnoliopsida</taxon>
        <taxon>Liliopsida</taxon>
        <taxon>Poales</taxon>
        <taxon>Bromeliaceae</taxon>
        <taxon>Bromelioideae</taxon>
        <taxon>Ananas</taxon>
    </lineage>
</organism>
<dbReference type="AlphaFoldDB" id="A0A6V7NP92"/>
<accession>A0A6V7NP92</accession>
<dbReference type="EMBL" id="LR862140">
    <property type="protein sequence ID" value="CAD1820358.1"/>
    <property type="molecule type" value="Genomic_DNA"/>
</dbReference>
<sequence>MESDSSAETAKESEEKKQKIQEKSANESPADVNMVYTLPQSLKEEYIEYEEMVRVFVSCSELFHTSWRVVYSIPTHGSNPEIGGLKSSTKIQKVEILVSSRVASAGLCTGTGLMAVPVRADGCTGTGLVYRYTDGFRANPRLGFDCFAGVVPGAKRVAGNFVGGYDAPRRLWWGRSLQVGTPEIAIATYARPCEIGRQNGMLWGRLIPRVGMLTTTGSLLARRRPDYLRTYSGSVHVPGRLPLSPGA</sequence>
<evidence type="ECO:0000256" key="1">
    <source>
        <dbReference type="SAM" id="MobiDB-lite"/>
    </source>
</evidence>
<proteinExistence type="predicted"/>
<reference evidence="2" key="1">
    <citation type="submission" date="2020-07" db="EMBL/GenBank/DDBJ databases">
        <authorList>
            <person name="Lin J."/>
        </authorList>
    </citation>
    <scope>NUCLEOTIDE SEQUENCE</scope>
</reference>
<gene>
    <name evidence="2" type="ORF">CB5_LOCUS3569</name>
</gene>
<feature type="region of interest" description="Disordered" evidence="1">
    <location>
        <begin position="1"/>
        <end position="28"/>
    </location>
</feature>
<feature type="compositionally biased region" description="Basic and acidic residues" evidence="1">
    <location>
        <begin position="9"/>
        <end position="25"/>
    </location>
</feature>